<accession>U5DN61</accession>
<feature type="domain" description="AB hydrolase-1" evidence="1">
    <location>
        <begin position="48"/>
        <end position="230"/>
    </location>
</feature>
<dbReference type="RefSeq" id="WP_022605331.1">
    <property type="nucleotide sequence ID" value="NZ_ASSJ01000027.1"/>
</dbReference>
<reference evidence="2 3" key="1">
    <citation type="submission" date="2013-05" db="EMBL/GenBank/DDBJ databases">
        <title>Draft genome sequence of Rubidibacter lacunae KORDI 51-2.</title>
        <authorList>
            <person name="Choi D.H."/>
            <person name="Noh J.H."/>
            <person name="Kwon K.-K."/>
            <person name="Lee J.-H."/>
            <person name="Ryu J.-Y."/>
        </authorList>
    </citation>
    <scope>NUCLEOTIDE SEQUENCE [LARGE SCALE GENOMIC DNA]</scope>
    <source>
        <strain evidence="2 3">KORDI 51-2</strain>
    </source>
</reference>
<evidence type="ECO:0000313" key="2">
    <source>
        <dbReference type="EMBL" id="ERN42302.1"/>
    </source>
</evidence>
<dbReference type="EMBL" id="ASSJ01000027">
    <property type="protein sequence ID" value="ERN42302.1"/>
    <property type="molecule type" value="Genomic_DNA"/>
</dbReference>
<keyword evidence="3" id="KW-1185">Reference proteome</keyword>
<dbReference type="Gene3D" id="3.40.50.1820">
    <property type="entry name" value="alpha/beta hydrolase"/>
    <property type="match status" value="1"/>
</dbReference>
<dbReference type="Proteomes" id="UP000016960">
    <property type="component" value="Unassembled WGS sequence"/>
</dbReference>
<dbReference type="eggNOG" id="COG2267">
    <property type="taxonomic scope" value="Bacteria"/>
</dbReference>
<evidence type="ECO:0000259" key="1">
    <source>
        <dbReference type="Pfam" id="PF12697"/>
    </source>
</evidence>
<name>U5DN61_9CHRO</name>
<dbReference type="AlphaFoldDB" id="U5DN61"/>
<dbReference type="OrthoDB" id="464067at2"/>
<dbReference type="PRINTS" id="PR00111">
    <property type="entry name" value="ABHYDROLASE"/>
</dbReference>
<dbReference type="Pfam" id="PF12697">
    <property type="entry name" value="Abhydrolase_6"/>
    <property type="match status" value="1"/>
</dbReference>
<dbReference type="GO" id="GO:0016787">
    <property type="term" value="F:hydrolase activity"/>
    <property type="evidence" value="ECO:0007669"/>
    <property type="project" value="UniProtKB-KW"/>
</dbReference>
<protein>
    <submittedName>
        <fullName evidence="2">Putative hydrolase or acyltransferase (Alpha/beta hydrolase superfamily)</fullName>
    </submittedName>
</protein>
<dbReference type="PATRIC" id="fig|582515.4.peg.1146"/>
<proteinExistence type="predicted"/>
<sequence length="257" mass="28575">MTTQALSQITPDALWIDVSSSFQSLEHPFLCCLAREHAVGHWSYSQTPDEPGSLEIAATMLHGYIKGLDRTIDLIGHGTGGLLALLYARRFPHRVRSLSLMSVGASPAVDWQAYYYAQLESLPCDRDRVLMQVAGTLFDAHTRTGAMQMARVLEQSLIRSLSPHSLLQRVWMKPEGVPVPLMVCGGCDDIVVDTELLRGWLPLLKEGDRIWQCPGGRHFFHADYPQTVADQVLSFWEAPEVTSAGLKYARKTASEPL</sequence>
<keyword evidence="2" id="KW-0808">Transferase</keyword>
<dbReference type="InterPro" id="IPR029058">
    <property type="entry name" value="AB_hydrolase_fold"/>
</dbReference>
<dbReference type="GO" id="GO:0016746">
    <property type="term" value="F:acyltransferase activity"/>
    <property type="evidence" value="ECO:0007669"/>
    <property type="project" value="UniProtKB-KW"/>
</dbReference>
<keyword evidence="2" id="KW-0012">Acyltransferase</keyword>
<evidence type="ECO:0000313" key="3">
    <source>
        <dbReference type="Proteomes" id="UP000016960"/>
    </source>
</evidence>
<dbReference type="InParanoid" id="U5DN61"/>
<organism evidence="2 3">
    <name type="scientific">Rubidibacter lacunae KORDI 51-2</name>
    <dbReference type="NCBI Taxonomy" id="582515"/>
    <lineage>
        <taxon>Bacteria</taxon>
        <taxon>Bacillati</taxon>
        <taxon>Cyanobacteriota</taxon>
        <taxon>Cyanophyceae</taxon>
        <taxon>Oscillatoriophycideae</taxon>
        <taxon>Chroococcales</taxon>
        <taxon>Aphanothecaceae</taxon>
        <taxon>Rubidibacter</taxon>
    </lineage>
</organism>
<comment type="caution">
    <text evidence="2">The sequence shown here is derived from an EMBL/GenBank/DDBJ whole genome shotgun (WGS) entry which is preliminary data.</text>
</comment>
<gene>
    <name evidence="2" type="ORF">KR51_00010290</name>
</gene>
<dbReference type="STRING" id="582515.KR51_00010290"/>
<keyword evidence="2" id="KW-0378">Hydrolase</keyword>
<dbReference type="SUPFAM" id="SSF53474">
    <property type="entry name" value="alpha/beta-Hydrolases"/>
    <property type="match status" value="1"/>
</dbReference>
<dbReference type="InterPro" id="IPR000073">
    <property type="entry name" value="AB_hydrolase_1"/>
</dbReference>